<comment type="caution">
    <text evidence="2">The sequence shown here is derived from an EMBL/GenBank/DDBJ whole genome shotgun (WGS) entry which is preliminary data.</text>
</comment>
<dbReference type="InterPro" id="IPR032710">
    <property type="entry name" value="NTF2-like_dom_sf"/>
</dbReference>
<dbReference type="Proteomes" id="UP000070409">
    <property type="component" value="Unassembled WGS sequence"/>
</dbReference>
<dbReference type="Gene3D" id="3.10.450.50">
    <property type="match status" value="1"/>
</dbReference>
<gene>
    <name evidence="2" type="ORF">AXK60_03760</name>
    <name evidence="1" type="ORF">AXK61_00490</name>
</gene>
<protein>
    <submittedName>
        <fullName evidence="2">Polyketide cyclase</fullName>
    </submittedName>
</protein>
<evidence type="ECO:0000313" key="1">
    <source>
        <dbReference type="EMBL" id="KXP01333.1"/>
    </source>
</evidence>
<organism evidence="2 3">
    <name type="scientific">Tsukamurella pseudospumae</name>
    <dbReference type="NCBI Taxonomy" id="239498"/>
    <lineage>
        <taxon>Bacteria</taxon>
        <taxon>Bacillati</taxon>
        <taxon>Actinomycetota</taxon>
        <taxon>Actinomycetes</taxon>
        <taxon>Mycobacteriales</taxon>
        <taxon>Tsukamurellaceae</taxon>
        <taxon>Tsukamurella</taxon>
    </lineage>
</organism>
<name>A0A138AX43_9ACTN</name>
<proteinExistence type="predicted"/>
<reference evidence="2" key="2">
    <citation type="submission" date="2016-02" db="EMBL/GenBank/DDBJ databases">
        <authorList>
            <person name="Teng J.L."/>
            <person name="Yang Y."/>
            <person name="Huang Y."/>
            <person name="Guo F."/>
            <person name="Wei W."/>
            <person name="Chen J.H."/>
            <person name="Wong S.Y."/>
            <person name="Lau S.K."/>
            <person name="Woo P.C."/>
        </authorList>
    </citation>
    <scope>NUCLEOTIDE SEQUENCE</scope>
    <source>
        <strain evidence="2">JCM 15929</strain>
    </source>
</reference>
<dbReference type="AlphaFoldDB" id="A0A138AX43"/>
<dbReference type="EMBL" id="LSRF01000001">
    <property type="protein sequence ID" value="KXP14990.1"/>
    <property type="molecule type" value="Genomic_DNA"/>
</dbReference>
<accession>A0A138AX43</accession>
<dbReference type="EMBL" id="LSRE01000001">
    <property type="protein sequence ID" value="KXP01333.1"/>
    <property type="molecule type" value="Genomic_DNA"/>
</dbReference>
<sequence length="109" mass="11629">MTSIEIPSPVAEFIDVVNAGDETAFLDAFTADGFIDDWGRVFGDRAAMQGWSANEFIGAKGVLTPQRVTIDGDTVTVIGDWRSTHANGLSSFAFVVAGDRLASMTIREG</sequence>
<reference evidence="1 4" key="1">
    <citation type="submission" date="2016-02" db="EMBL/GenBank/DDBJ databases">
        <authorList>
            <person name="Teng J.L."/>
            <person name="Tang Y."/>
            <person name="Huang Y."/>
            <person name="Guo F."/>
            <person name="Wei W."/>
            <person name="Chen J.H."/>
            <person name="Wong S.Y."/>
            <person name="Lau S.K."/>
            <person name="Woo P.C."/>
        </authorList>
    </citation>
    <scope>NUCLEOTIDE SEQUENCE [LARGE SCALE GENOMIC DNA]</scope>
    <source>
        <strain evidence="1 4">JCM 13375</strain>
    </source>
</reference>
<dbReference type="RefSeq" id="WP_068569640.1">
    <property type="nucleotide sequence ID" value="NZ_LSRE01000001.1"/>
</dbReference>
<dbReference type="SUPFAM" id="SSF54427">
    <property type="entry name" value="NTF2-like"/>
    <property type="match status" value="1"/>
</dbReference>
<evidence type="ECO:0000313" key="3">
    <source>
        <dbReference type="Proteomes" id="UP000070258"/>
    </source>
</evidence>
<dbReference type="Proteomes" id="UP000070258">
    <property type="component" value="Unassembled WGS sequence"/>
</dbReference>
<dbReference type="STRING" id="239498.AXK60_03760"/>
<dbReference type="OrthoDB" id="8080938at2"/>
<keyword evidence="4" id="KW-1185">Reference proteome</keyword>
<evidence type="ECO:0000313" key="2">
    <source>
        <dbReference type="EMBL" id="KXP14990.1"/>
    </source>
</evidence>
<evidence type="ECO:0000313" key="4">
    <source>
        <dbReference type="Proteomes" id="UP000070409"/>
    </source>
</evidence>
<reference evidence="3" key="3">
    <citation type="submission" date="2016-02" db="EMBL/GenBank/DDBJ databases">
        <authorList>
            <person name="Wen L."/>
            <person name="He K."/>
            <person name="Yang H."/>
        </authorList>
    </citation>
    <scope>NUCLEOTIDE SEQUENCE [LARGE SCALE GENOMIC DNA]</scope>
    <source>
        <strain evidence="3">JCM 15929</strain>
    </source>
</reference>